<organism evidence="1 2">
    <name type="scientific">Crossiella equi</name>
    <dbReference type="NCBI Taxonomy" id="130796"/>
    <lineage>
        <taxon>Bacteria</taxon>
        <taxon>Bacillati</taxon>
        <taxon>Actinomycetota</taxon>
        <taxon>Actinomycetes</taxon>
        <taxon>Pseudonocardiales</taxon>
        <taxon>Pseudonocardiaceae</taxon>
        <taxon>Crossiella</taxon>
    </lineage>
</organism>
<comment type="caution">
    <text evidence="1">The sequence shown here is derived from an EMBL/GenBank/DDBJ whole genome shotgun (WGS) entry which is preliminary data.</text>
</comment>
<proteinExistence type="predicted"/>
<evidence type="ECO:0000313" key="2">
    <source>
        <dbReference type="Proteomes" id="UP001519363"/>
    </source>
</evidence>
<sequence length="80" mass="8530">MPGFVEPLAAEAAAPIPRRIRANLARRRGRSEGLHALAGALLTLSHLTPGSFSQEDIEETAAWVAGSPVEWVIQQDQGVS</sequence>
<gene>
    <name evidence="1" type="ORF">JOF53_002687</name>
</gene>
<keyword evidence="2" id="KW-1185">Reference proteome</keyword>
<evidence type="ECO:0000313" key="1">
    <source>
        <dbReference type="EMBL" id="MBP2473815.1"/>
    </source>
</evidence>
<dbReference type="EMBL" id="JAGIOO010000001">
    <property type="protein sequence ID" value="MBP2473815.1"/>
    <property type="molecule type" value="Genomic_DNA"/>
</dbReference>
<accession>A0ABS5ADP0</accession>
<dbReference type="RefSeq" id="WP_086789394.1">
    <property type="nucleotide sequence ID" value="NZ_JAGIOO010000001.1"/>
</dbReference>
<reference evidence="1 2" key="1">
    <citation type="submission" date="2021-03" db="EMBL/GenBank/DDBJ databases">
        <title>Sequencing the genomes of 1000 actinobacteria strains.</title>
        <authorList>
            <person name="Klenk H.-P."/>
        </authorList>
    </citation>
    <scope>NUCLEOTIDE SEQUENCE [LARGE SCALE GENOMIC DNA]</scope>
    <source>
        <strain evidence="1 2">DSM 44580</strain>
    </source>
</reference>
<dbReference type="Proteomes" id="UP001519363">
    <property type="component" value="Unassembled WGS sequence"/>
</dbReference>
<protein>
    <submittedName>
        <fullName evidence="1">Uncharacterized protein</fullName>
    </submittedName>
</protein>
<name>A0ABS5ADP0_9PSEU</name>